<dbReference type="Gene3D" id="1.10.630.10">
    <property type="entry name" value="Cytochrome P450"/>
    <property type="match status" value="1"/>
</dbReference>
<comment type="caution">
    <text evidence="9">The sequence shown here is derived from an EMBL/GenBank/DDBJ whole genome shotgun (WGS) entry which is preliminary data.</text>
</comment>
<dbReference type="Pfam" id="PF00067">
    <property type="entry name" value="p450"/>
    <property type="match status" value="1"/>
</dbReference>
<keyword evidence="10" id="KW-1185">Reference proteome</keyword>
<dbReference type="GO" id="GO:0005506">
    <property type="term" value="F:iron ion binding"/>
    <property type="evidence" value="ECO:0007669"/>
    <property type="project" value="InterPro"/>
</dbReference>
<dbReference type="PRINTS" id="PR00463">
    <property type="entry name" value="EP450I"/>
</dbReference>
<dbReference type="PROSITE" id="PS00086">
    <property type="entry name" value="CYTOCHROME_P450"/>
    <property type="match status" value="1"/>
</dbReference>
<evidence type="ECO:0000256" key="5">
    <source>
        <dbReference type="ARBA" id="ARBA00023004"/>
    </source>
</evidence>
<evidence type="ECO:0008006" key="11">
    <source>
        <dbReference type="Google" id="ProtNLM"/>
    </source>
</evidence>
<evidence type="ECO:0000313" key="10">
    <source>
        <dbReference type="Proteomes" id="UP000036987"/>
    </source>
</evidence>
<dbReference type="PANTHER" id="PTHR47944:SF19">
    <property type="entry name" value="CYTOCHROME P450 77A4"/>
    <property type="match status" value="1"/>
</dbReference>
<keyword evidence="2 6" id="KW-0349">Heme</keyword>
<dbReference type="GO" id="GO:0016709">
    <property type="term" value="F:oxidoreductase activity, acting on paired donors, with incorporation or reduction of molecular oxygen, NAD(P)H as one donor, and incorporation of one atom of oxygen"/>
    <property type="evidence" value="ECO:0000318"/>
    <property type="project" value="GO_Central"/>
</dbReference>
<dbReference type="EMBL" id="LFYR01000981">
    <property type="protein sequence ID" value="KMZ66074.1"/>
    <property type="molecule type" value="Genomic_DNA"/>
</dbReference>
<organism evidence="9 10">
    <name type="scientific">Zostera marina</name>
    <name type="common">Eelgrass</name>
    <dbReference type="NCBI Taxonomy" id="29655"/>
    <lineage>
        <taxon>Eukaryota</taxon>
        <taxon>Viridiplantae</taxon>
        <taxon>Streptophyta</taxon>
        <taxon>Embryophyta</taxon>
        <taxon>Tracheophyta</taxon>
        <taxon>Spermatophyta</taxon>
        <taxon>Magnoliopsida</taxon>
        <taxon>Liliopsida</taxon>
        <taxon>Zosteraceae</taxon>
        <taxon>Zostera</taxon>
    </lineage>
</organism>
<dbReference type="CDD" id="cd11075">
    <property type="entry name" value="CYP77_89"/>
    <property type="match status" value="1"/>
</dbReference>
<evidence type="ECO:0000256" key="1">
    <source>
        <dbReference type="ARBA" id="ARBA00010617"/>
    </source>
</evidence>
<dbReference type="SUPFAM" id="SSF48264">
    <property type="entry name" value="Cytochrome P450"/>
    <property type="match status" value="1"/>
</dbReference>
<protein>
    <recommendedName>
        <fullName evidence="11">Cytochrome P450</fullName>
    </recommendedName>
</protein>
<evidence type="ECO:0000256" key="6">
    <source>
        <dbReference type="PIRSR" id="PIRSR602401-1"/>
    </source>
</evidence>
<keyword evidence="4 7" id="KW-0560">Oxidoreductase</keyword>
<proteinExistence type="inferred from homology"/>
<dbReference type="GO" id="GO:0016020">
    <property type="term" value="C:membrane"/>
    <property type="evidence" value="ECO:0000318"/>
    <property type="project" value="GO_Central"/>
</dbReference>
<dbReference type="PRINTS" id="PR00385">
    <property type="entry name" value="P450"/>
</dbReference>
<comment type="cofactor">
    <cofactor evidence="6">
        <name>heme</name>
        <dbReference type="ChEBI" id="CHEBI:30413"/>
    </cofactor>
</comment>
<dbReference type="InterPro" id="IPR001128">
    <property type="entry name" value="Cyt_P450"/>
</dbReference>
<dbReference type="PANTHER" id="PTHR47944">
    <property type="entry name" value="CYTOCHROME P450 98A9"/>
    <property type="match status" value="1"/>
</dbReference>
<dbReference type="OMA" id="EPCIQQG"/>
<evidence type="ECO:0000256" key="7">
    <source>
        <dbReference type="RuleBase" id="RU000461"/>
    </source>
</evidence>
<evidence type="ECO:0000256" key="4">
    <source>
        <dbReference type="ARBA" id="ARBA00023002"/>
    </source>
</evidence>
<sequence>MPIKENRWRSPSSLQLYFTAIYSHRPTSISSFVPSGFFLYTYSHKLPPLVSHRAKMDWLTIFFTLLTVVIFFYILHKKTNKYAGLRLPPGPPGWPIVGNLFQVTLSGKQIMHYVQDLRKIYGPIFTLRMGSRTLIFICDAKNAHEALIEKPLEFASRPRENQTRAVFSCDKFTVNSVVYGPEWRSLRRNMVSGMLSTSRLKELRGLRDYAMDRLIEKISTEAKKNDGVVSVLKNARFAVFCILLSMCFGVNLDEDTIVKVDQTLKKVLMALLPRIDDFLPILNPLFGKQWKTVMDVRKEQIEIITPLIEKRRELLASGQVMNSEHVAPFSYLDSLFDLKIEGRESSPSNAELVSLCSELLNGGTDTTATAIEWGIARLIENPVMQERLYDEIVATVGDNKVNEKDTEKMVYLQAFVKELLRRHPPVYFSLTHAAVNPGSKLSGYDIPTDANLDIFIPSISDDPTLWKDPDTFNPDRFLTGGEDCDMRGIPLMKMIPFGAGRRICPGMAMGMTHITLMLARMVQAFEWSKADKLGEAMDFGEKLEFTIVMNKTLKSSVRRRN</sequence>
<dbReference type="InterPro" id="IPR036396">
    <property type="entry name" value="Cyt_P450_sf"/>
</dbReference>
<keyword evidence="5 6" id="KW-0408">Iron</keyword>
<evidence type="ECO:0000256" key="2">
    <source>
        <dbReference type="ARBA" id="ARBA00022617"/>
    </source>
</evidence>
<dbReference type="AlphaFoldDB" id="A0A0K9PAT0"/>
<accession>A0A0K9PAT0</accession>
<dbReference type="STRING" id="29655.A0A0K9PAT0"/>
<dbReference type="OrthoDB" id="1470350at2759"/>
<evidence type="ECO:0000256" key="3">
    <source>
        <dbReference type="ARBA" id="ARBA00022723"/>
    </source>
</evidence>
<name>A0A0K9PAT0_ZOSMR</name>
<evidence type="ECO:0000313" key="9">
    <source>
        <dbReference type="EMBL" id="KMZ66074.1"/>
    </source>
</evidence>
<feature type="binding site" description="axial binding residue" evidence="6">
    <location>
        <position position="504"/>
    </location>
    <ligand>
        <name>heme</name>
        <dbReference type="ChEBI" id="CHEBI:30413"/>
    </ligand>
    <ligandPart>
        <name>Fe</name>
        <dbReference type="ChEBI" id="CHEBI:18248"/>
    </ligandPart>
</feature>
<keyword evidence="7" id="KW-0503">Monooxygenase</keyword>
<comment type="similarity">
    <text evidence="1 7">Belongs to the cytochrome P450 family.</text>
</comment>
<keyword evidence="8" id="KW-0812">Transmembrane</keyword>
<evidence type="ECO:0000256" key="8">
    <source>
        <dbReference type="SAM" id="Phobius"/>
    </source>
</evidence>
<dbReference type="Proteomes" id="UP000036987">
    <property type="component" value="Unassembled WGS sequence"/>
</dbReference>
<reference evidence="10" key="1">
    <citation type="journal article" date="2016" name="Nature">
        <title>The genome of the seagrass Zostera marina reveals angiosperm adaptation to the sea.</title>
        <authorList>
            <person name="Olsen J.L."/>
            <person name="Rouze P."/>
            <person name="Verhelst B."/>
            <person name="Lin Y.-C."/>
            <person name="Bayer T."/>
            <person name="Collen J."/>
            <person name="Dattolo E."/>
            <person name="De Paoli E."/>
            <person name="Dittami S."/>
            <person name="Maumus F."/>
            <person name="Michel G."/>
            <person name="Kersting A."/>
            <person name="Lauritano C."/>
            <person name="Lohaus R."/>
            <person name="Toepel M."/>
            <person name="Tonon T."/>
            <person name="Vanneste K."/>
            <person name="Amirebrahimi M."/>
            <person name="Brakel J."/>
            <person name="Bostroem C."/>
            <person name="Chovatia M."/>
            <person name="Grimwood J."/>
            <person name="Jenkins J.W."/>
            <person name="Jueterbock A."/>
            <person name="Mraz A."/>
            <person name="Stam W.T."/>
            <person name="Tice H."/>
            <person name="Bornberg-Bauer E."/>
            <person name="Green P.J."/>
            <person name="Pearson G.A."/>
            <person name="Procaccini G."/>
            <person name="Duarte C.M."/>
            <person name="Schmutz J."/>
            <person name="Reusch T.B.H."/>
            <person name="Van de Peer Y."/>
        </authorList>
    </citation>
    <scope>NUCLEOTIDE SEQUENCE [LARGE SCALE GENOMIC DNA]</scope>
    <source>
        <strain evidence="10">cv. Finnish</strain>
    </source>
</reference>
<dbReference type="InterPro" id="IPR002401">
    <property type="entry name" value="Cyt_P450_E_grp-I"/>
</dbReference>
<feature type="transmembrane region" description="Helical" evidence="8">
    <location>
        <begin position="58"/>
        <end position="76"/>
    </location>
</feature>
<keyword evidence="3 6" id="KW-0479">Metal-binding</keyword>
<dbReference type="InterPro" id="IPR017972">
    <property type="entry name" value="Cyt_P450_CS"/>
</dbReference>
<keyword evidence="8" id="KW-1133">Transmembrane helix</keyword>
<keyword evidence="8" id="KW-0472">Membrane</keyword>
<dbReference type="GO" id="GO:0020037">
    <property type="term" value="F:heme binding"/>
    <property type="evidence" value="ECO:0007669"/>
    <property type="project" value="InterPro"/>
</dbReference>
<gene>
    <name evidence="9" type="ORF">ZOSMA_2G00860</name>
</gene>